<keyword evidence="3" id="KW-1185">Reference proteome</keyword>
<dbReference type="InterPro" id="IPR029068">
    <property type="entry name" value="Glyas_Bleomycin-R_OHBP_Dase"/>
</dbReference>
<dbReference type="RefSeq" id="WP_042276213.1">
    <property type="nucleotide sequence ID" value="NZ_BBML01000001.1"/>
</dbReference>
<gene>
    <name evidence="2" type="ORF">JCM19294_2388</name>
</gene>
<reference evidence="2" key="1">
    <citation type="journal article" date="2014" name="Genome Announc.">
        <title>Draft Genome Sequences of Marine Flavobacterium Nonlabens Strains NR17, NR24, NR27, NR32, NR33, and Ara13.</title>
        <authorList>
            <person name="Nakanishi M."/>
            <person name="Meirelles P."/>
            <person name="Suzuki R."/>
            <person name="Takatani N."/>
            <person name="Mino S."/>
            <person name="Suda W."/>
            <person name="Oshima K."/>
            <person name="Hattori M."/>
            <person name="Ohkuma M."/>
            <person name="Hosokawa M."/>
            <person name="Miyashita K."/>
            <person name="Thompson F.L."/>
            <person name="Niwa A."/>
            <person name="Sawabe T."/>
            <person name="Sawabe T."/>
        </authorList>
    </citation>
    <scope>NUCLEOTIDE SEQUENCE [LARGE SCALE GENOMIC DNA]</scope>
    <source>
        <strain evidence="2">JCM 19294</strain>
    </source>
</reference>
<dbReference type="Proteomes" id="UP000029221">
    <property type="component" value="Unassembled WGS sequence"/>
</dbReference>
<dbReference type="PANTHER" id="PTHR33993">
    <property type="entry name" value="GLYOXALASE-RELATED"/>
    <property type="match status" value="1"/>
</dbReference>
<dbReference type="SUPFAM" id="SSF54593">
    <property type="entry name" value="Glyoxalase/Bleomycin resistance protein/Dihydroxybiphenyl dioxygenase"/>
    <property type="match status" value="1"/>
</dbReference>
<dbReference type="EMBL" id="BBML01000001">
    <property type="protein sequence ID" value="GAK95606.1"/>
    <property type="molecule type" value="Genomic_DNA"/>
</dbReference>
<keyword evidence="2" id="KW-0560">Oxidoreductase</keyword>
<protein>
    <submittedName>
        <fullName evidence="2">Glyoxalase/Bleomycin resistance protein/dioxygenase family protein</fullName>
    </submittedName>
</protein>
<dbReference type="STRING" id="319236.BST91_12670"/>
<feature type="domain" description="VOC" evidence="1">
    <location>
        <begin position="6"/>
        <end position="122"/>
    </location>
</feature>
<sequence>MAKVTGLGGIFFVCNDPERTKQWYQKHLGLNTDQYGCTFFMSEEVKREPKASQQWSPFPADTTYYPKDQKFMINYRVDNLEELLADLQNSGIQQEGDMQEFDYGKFAWIIDCDGRKVELWEPKQEELFEKQ</sequence>
<dbReference type="CDD" id="cd06587">
    <property type="entry name" value="VOC"/>
    <property type="match status" value="1"/>
</dbReference>
<dbReference type="Gene3D" id="3.10.180.10">
    <property type="entry name" value="2,3-Dihydroxybiphenyl 1,2-Dioxygenase, domain 1"/>
    <property type="match status" value="1"/>
</dbReference>
<evidence type="ECO:0000313" key="3">
    <source>
        <dbReference type="Proteomes" id="UP000029221"/>
    </source>
</evidence>
<dbReference type="PANTHER" id="PTHR33993:SF5">
    <property type="entry name" value="GLYOXALASE"/>
    <property type="match status" value="1"/>
</dbReference>
<proteinExistence type="predicted"/>
<comment type="caution">
    <text evidence="2">The sequence shown here is derived from an EMBL/GenBank/DDBJ whole genome shotgun (WGS) entry which is preliminary data.</text>
</comment>
<dbReference type="GO" id="GO:0051213">
    <property type="term" value="F:dioxygenase activity"/>
    <property type="evidence" value="ECO:0007669"/>
    <property type="project" value="UniProtKB-KW"/>
</dbReference>
<dbReference type="InterPro" id="IPR037523">
    <property type="entry name" value="VOC_core"/>
</dbReference>
<organism evidence="2 3">
    <name type="scientific">Nonlabens tegetincola</name>
    <dbReference type="NCBI Taxonomy" id="323273"/>
    <lineage>
        <taxon>Bacteria</taxon>
        <taxon>Pseudomonadati</taxon>
        <taxon>Bacteroidota</taxon>
        <taxon>Flavobacteriia</taxon>
        <taxon>Flavobacteriales</taxon>
        <taxon>Flavobacteriaceae</taxon>
        <taxon>Nonlabens</taxon>
    </lineage>
</organism>
<dbReference type="PROSITE" id="PS51819">
    <property type="entry name" value="VOC"/>
    <property type="match status" value="1"/>
</dbReference>
<dbReference type="AlphaFoldDB" id="A0A090QJA4"/>
<dbReference type="InterPro" id="IPR052164">
    <property type="entry name" value="Anthracycline_SecMetBiosynth"/>
</dbReference>
<accession>A0A090QJA4</accession>
<keyword evidence="2" id="KW-0223">Dioxygenase</keyword>
<evidence type="ECO:0000313" key="2">
    <source>
        <dbReference type="EMBL" id="GAK95606.1"/>
    </source>
</evidence>
<dbReference type="eggNOG" id="COG0346">
    <property type="taxonomic scope" value="Bacteria"/>
</dbReference>
<name>A0A090QJA4_9FLAO</name>
<evidence type="ECO:0000259" key="1">
    <source>
        <dbReference type="PROSITE" id="PS51819"/>
    </source>
</evidence>